<feature type="region of interest" description="Disordered" evidence="1">
    <location>
        <begin position="89"/>
        <end position="113"/>
    </location>
</feature>
<protein>
    <submittedName>
        <fullName evidence="2">Uncharacterized protein</fullName>
    </submittedName>
</protein>
<evidence type="ECO:0000256" key="1">
    <source>
        <dbReference type="SAM" id="MobiDB-lite"/>
    </source>
</evidence>
<feature type="compositionally biased region" description="Basic and acidic residues" evidence="1">
    <location>
        <begin position="89"/>
        <end position="99"/>
    </location>
</feature>
<accession>A0A4C1ULC8</accession>
<feature type="compositionally biased region" description="Basic and acidic residues" evidence="1">
    <location>
        <begin position="1"/>
        <end position="10"/>
    </location>
</feature>
<gene>
    <name evidence="2" type="ORF">EVAR_16479_1</name>
</gene>
<evidence type="ECO:0000313" key="3">
    <source>
        <dbReference type="Proteomes" id="UP000299102"/>
    </source>
</evidence>
<reference evidence="2 3" key="1">
    <citation type="journal article" date="2019" name="Commun. Biol.">
        <title>The bagworm genome reveals a unique fibroin gene that provides high tensile strength.</title>
        <authorList>
            <person name="Kono N."/>
            <person name="Nakamura H."/>
            <person name="Ohtoshi R."/>
            <person name="Tomita M."/>
            <person name="Numata K."/>
            <person name="Arakawa K."/>
        </authorList>
    </citation>
    <scope>NUCLEOTIDE SEQUENCE [LARGE SCALE GENOMIC DNA]</scope>
</reference>
<dbReference type="Proteomes" id="UP000299102">
    <property type="component" value="Unassembled WGS sequence"/>
</dbReference>
<keyword evidence="3" id="KW-1185">Reference proteome</keyword>
<comment type="caution">
    <text evidence="2">The sequence shown here is derived from an EMBL/GenBank/DDBJ whole genome shotgun (WGS) entry which is preliminary data.</text>
</comment>
<name>A0A4C1ULC8_EUMVA</name>
<organism evidence="2 3">
    <name type="scientific">Eumeta variegata</name>
    <name type="common">Bagworm moth</name>
    <name type="synonym">Eumeta japonica</name>
    <dbReference type="NCBI Taxonomy" id="151549"/>
    <lineage>
        <taxon>Eukaryota</taxon>
        <taxon>Metazoa</taxon>
        <taxon>Ecdysozoa</taxon>
        <taxon>Arthropoda</taxon>
        <taxon>Hexapoda</taxon>
        <taxon>Insecta</taxon>
        <taxon>Pterygota</taxon>
        <taxon>Neoptera</taxon>
        <taxon>Endopterygota</taxon>
        <taxon>Lepidoptera</taxon>
        <taxon>Glossata</taxon>
        <taxon>Ditrysia</taxon>
        <taxon>Tineoidea</taxon>
        <taxon>Psychidae</taxon>
        <taxon>Oiketicinae</taxon>
        <taxon>Eumeta</taxon>
    </lineage>
</organism>
<dbReference type="EMBL" id="BGZK01000186">
    <property type="protein sequence ID" value="GBP26897.1"/>
    <property type="molecule type" value="Genomic_DNA"/>
</dbReference>
<evidence type="ECO:0000313" key="2">
    <source>
        <dbReference type="EMBL" id="GBP26897.1"/>
    </source>
</evidence>
<dbReference type="AlphaFoldDB" id="A0A4C1ULC8"/>
<proteinExistence type="predicted"/>
<feature type="region of interest" description="Disordered" evidence="1">
    <location>
        <begin position="1"/>
        <end position="23"/>
    </location>
</feature>
<sequence>MTQTRVEQKTSAKVAATPSKELPELRVGRLPPIGSRLQSLSIYVSLKGLLRLNSGMDAAEDVPATTQAPPVIDDDHPYSRLYVKATHERLHHDDVDKRQRGASASVDAPTTERSMYGRQIVCAVSHTSRSPS</sequence>